<gene>
    <name evidence="1" type="ORF">GCM10025869_08140</name>
</gene>
<evidence type="ECO:0000313" key="2">
    <source>
        <dbReference type="Proteomes" id="UP001157069"/>
    </source>
</evidence>
<sequence length="149" mass="16058">MHAPFNTVRDHVGRLEPARIAAAFALRQNPDQVVSHTTALLLWGAPLPRRIERQPTIHVSSVGASRPRTRLTIPHLLQSERVGVTTLGGLAITDPATSWVQSAPLLGLDDLVAAGDFLITGTEPFDARPPLIRREHLAAAVERHAGGRG</sequence>
<organism evidence="1 2">
    <name type="scientific">Homoserinibacter gongjuensis</name>
    <dbReference type="NCBI Taxonomy" id="1162968"/>
    <lineage>
        <taxon>Bacteria</taxon>
        <taxon>Bacillati</taxon>
        <taxon>Actinomycetota</taxon>
        <taxon>Actinomycetes</taxon>
        <taxon>Micrococcales</taxon>
        <taxon>Microbacteriaceae</taxon>
        <taxon>Homoserinibacter</taxon>
    </lineage>
</organism>
<accession>A0ABQ6JPR6</accession>
<reference evidence="2" key="1">
    <citation type="journal article" date="2019" name="Int. J. Syst. Evol. Microbiol.">
        <title>The Global Catalogue of Microorganisms (GCM) 10K type strain sequencing project: providing services to taxonomists for standard genome sequencing and annotation.</title>
        <authorList>
            <consortium name="The Broad Institute Genomics Platform"/>
            <consortium name="The Broad Institute Genome Sequencing Center for Infectious Disease"/>
            <person name="Wu L."/>
            <person name="Ma J."/>
        </authorList>
    </citation>
    <scope>NUCLEOTIDE SEQUENCE [LARGE SCALE GENOMIC DNA]</scope>
    <source>
        <strain evidence="2">NBRC 108755</strain>
    </source>
</reference>
<protein>
    <submittedName>
        <fullName evidence="1">Uncharacterized protein</fullName>
    </submittedName>
</protein>
<evidence type="ECO:0000313" key="1">
    <source>
        <dbReference type="EMBL" id="GMA90285.1"/>
    </source>
</evidence>
<keyword evidence="2" id="KW-1185">Reference proteome</keyword>
<dbReference type="EMBL" id="BSVA01000001">
    <property type="protein sequence ID" value="GMA90285.1"/>
    <property type="molecule type" value="Genomic_DNA"/>
</dbReference>
<dbReference type="Proteomes" id="UP001157069">
    <property type="component" value="Unassembled WGS sequence"/>
</dbReference>
<name>A0ABQ6JPR6_9MICO</name>
<proteinExistence type="predicted"/>
<comment type="caution">
    <text evidence="1">The sequence shown here is derived from an EMBL/GenBank/DDBJ whole genome shotgun (WGS) entry which is preliminary data.</text>
</comment>